<evidence type="ECO:0000313" key="6">
    <source>
        <dbReference type="EMBL" id="MBB3141122.1"/>
    </source>
</evidence>
<comment type="cofactor">
    <cofactor evidence="1">
        <name>FAD</name>
        <dbReference type="ChEBI" id="CHEBI:57692"/>
    </cofactor>
</comment>
<evidence type="ECO:0000256" key="5">
    <source>
        <dbReference type="ARBA" id="ARBA00023002"/>
    </source>
</evidence>
<protein>
    <submittedName>
        <fullName evidence="6">Uncharacterized protein</fullName>
    </submittedName>
</protein>
<keyword evidence="7" id="KW-1185">Reference proteome</keyword>
<organism evidence="6 7">
    <name type="scientific">Halomonas organivorans</name>
    <dbReference type="NCBI Taxonomy" id="257772"/>
    <lineage>
        <taxon>Bacteria</taxon>
        <taxon>Pseudomonadati</taxon>
        <taxon>Pseudomonadota</taxon>
        <taxon>Gammaproteobacteria</taxon>
        <taxon>Oceanospirillales</taxon>
        <taxon>Halomonadaceae</taxon>
        <taxon>Halomonas</taxon>
    </lineage>
</organism>
<dbReference type="PANTHER" id="PTHR47470">
    <property type="entry name" value="CHOLESTEROL OXIDASE"/>
    <property type="match status" value="1"/>
</dbReference>
<dbReference type="EMBL" id="JACHXM010000007">
    <property type="protein sequence ID" value="MBB3141122.1"/>
    <property type="molecule type" value="Genomic_DNA"/>
</dbReference>
<keyword evidence="5" id="KW-0560">Oxidoreductase</keyword>
<comment type="caution">
    <text evidence="6">The sequence shown here is derived from an EMBL/GenBank/DDBJ whole genome shotgun (WGS) entry which is preliminary data.</text>
</comment>
<evidence type="ECO:0000256" key="4">
    <source>
        <dbReference type="ARBA" id="ARBA00022827"/>
    </source>
</evidence>
<name>A0A7W5G5P7_9GAMM</name>
<comment type="similarity">
    <text evidence="2">Belongs to the GMC oxidoreductase family.</text>
</comment>
<evidence type="ECO:0000256" key="3">
    <source>
        <dbReference type="ARBA" id="ARBA00022630"/>
    </source>
</evidence>
<keyword evidence="3" id="KW-0285">Flavoprotein</keyword>
<gene>
    <name evidence="6" type="ORF">FHR96_001996</name>
</gene>
<dbReference type="RefSeq" id="WP_183387501.1">
    <property type="nucleotide sequence ID" value="NZ_JACHXM010000007.1"/>
</dbReference>
<dbReference type="PANTHER" id="PTHR47470:SF1">
    <property type="entry name" value="FAD-DEPENDENT OXIDOREDUCTASE 2 FAD BINDING DOMAIN-CONTAINING PROTEIN"/>
    <property type="match status" value="1"/>
</dbReference>
<dbReference type="Proteomes" id="UP000525987">
    <property type="component" value="Unassembled WGS sequence"/>
</dbReference>
<evidence type="ECO:0000256" key="1">
    <source>
        <dbReference type="ARBA" id="ARBA00001974"/>
    </source>
</evidence>
<accession>A0A7W5G5P7</accession>
<evidence type="ECO:0000256" key="2">
    <source>
        <dbReference type="ARBA" id="ARBA00010790"/>
    </source>
</evidence>
<dbReference type="AlphaFoldDB" id="A0A7W5G5P7"/>
<proteinExistence type="inferred from homology"/>
<dbReference type="GO" id="GO:0016491">
    <property type="term" value="F:oxidoreductase activity"/>
    <property type="evidence" value="ECO:0007669"/>
    <property type="project" value="UniProtKB-KW"/>
</dbReference>
<keyword evidence="4" id="KW-0274">FAD</keyword>
<dbReference type="InterPro" id="IPR052542">
    <property type="entry name" value="Cholesterol_Oxidase"/>
</dbReference>
<reference evidence="6 7" key="1">
    <citation type="submission" date="2020-08" db="EMBL/GenBank/DDBJ databases">
        <title>Genomic Encyclopedia of Type Strains, Phase III (KMG-III): the genomes of soil and plant-associated and newly described type strains.</title>
        <authorList>
            <person name="Whitman W."/>
        </authorList>
    </citation>
    <scope>NUCLEOTIDE SEQUENCE [LARGE SCALE GENOMIC DNA]</scope>
    <source>
        <strain evidence="6 7">CECT 5995</strain>
    </source>
</reference>
<sequence>MSAGIAFEETMRGAFALGEADPERGAAAGRRAGTRLAMHAGVVIDDLAAFLADAGHPGGLGGRVDFSPLGVDLGASGGVFRLFSSAGDDGMGRRMVYELALPVDGVDYYLAGEKRVRDDPGPDLWRDTTTLYTRLHRGTDTGGEVVGAGILELGVPQLTALLSTLRITGDGDARTLAAFGGFFFGELWELYAPLARGGRP</sequence>
<evidence type="ECO:0000313" key="7">
    <source>
        <dbReference type="Proteomes" id="UP000525987"/>
    </source>
</evidence>